<proteinExistence type="predicted"/>
<evidence type="ECO:0000313" key="2">
    <source>
        <dbReference type="EMBL" id="KAK9718526.1"/>
    </source>
</evidence>
<keyword evidence="3" id="KW-1185">Reference proteome</keyword>
<evidence type="ECO:0000256" key="1">
    <source>
        <dbReference type="SAM" id="Phobius"/>
    </source>
</evidence>
<keyword evidence="1" id="KW-0472">Membrane</keyword>
<feature type="transmembrane region" description="Helical" evidence="1">
    <location>
        <begin position="134"/>
        <end position="156"/>
    </location>
</feature>
<keyword evidence="1" id="KW-0812">Transmembrane</keyword>
<organism evidence="2 3">
    <name type="scientific">Popillia japonica</name>
    <name type="common">Japanese beetle</name>
    <dbReference type="NCBI Taxonomy" id="7064"/>
    <lineage>
        <taxon>Eukaryota</taxon>
        <taxon>Metazoa</taxon>
        <taxon>Ecdysozoa</taxon>
        <taxon>Arthropoda</taxon>
        <taxon>Hexapoda</taxon>
        <taxon>Insecta</taxon>
        <taxon>Pterygota</taxon>
        <taxon>Neoptera</taxon>
        <taxon>Endopterygota</taxon>
        <taxon>Coleoptera</taxon>
        <taxon>Polyphaga</taxon>
        <taxon>Scarabaeiformia</taxon>
        <taxon>Scarabaeidae</taxon>
        <taxon>Rutelinae</taxon>
        <taxon>Popillia</taxon>
    </lineage>
</organism>
<dbReference type="Proteomes" id="UP001458880">
    <property type="component" value="Unassembled WGS sequence"/>
</dbReference>
<evidence type="ECO:0000313" key="3">
    <source>
        <dbReference type="Proteomes" id="UP001458880"/>
    </source>
</evidence>
<gene>
    <name evidence="2" type="ORF">QE152_g23143</name>
</gene>
<protein>
    <submittedName>
        <fullName evidence="2">Uncharacterized protein</fullName>
    </submittedName>
</protein>
<keyword evidence="1" id="KW-1133">Transmembrane helix</keyword>
<sequence length="158" mass="18144">MVPHLVATILKNVRNTLPTIIPYDNSELRKTDRINKEKQISQANKKRNIKEHNLQIGDIVICKQNQTDKLTPAFNPLPYKITLIKGTKVTAERENSVITRNASFFKPYISRSNNYSDPKTVLSQEMHHFLNHTLVVLITILIPILTFTLLIPILTFTL</sequence>
<reference evidence="2 3" key="1">
    <citation type="journal article" date="2024" name="BMC Genomics">
        <title>De novo assembly and annotation of Popillia japonica's genome with initial clues to its potential as an invasive pest.</title>
        <authorList>
            <person name="Cucini C."/>
            <person name="Boschi S."/>
            <person name="Funari R."/>
            <person name="Cardaioli E."/>
            <person name="Iannotti N."/>
            <person name="Marturano G."/>
            <person name="Paoli F."/>
            <person name="Bruttini M."/>
            <person name="Carapelli A."/>
            <person name="Frati F."/>
            <person name="Nardi F."/>
        </authorList>
    </citation>
    <scope>NUCLEOTIDE SEQUENCE [LARGE SCALE GENOMIC DNA]</scope>
    <source>
        <strain evidence="2">DMR45628</strain>
    </source>
</reference>
<name>A0AAW1KIU3_POPJA</name>
<dbReference type="EMBL" id="JASPKY010000227">
    <property type="protein sequence ID" value="KAK9718526.1"/>
    <property type="molecule type" value="Genomic_DNA"/>
</dbReference>
<accession>A0AAW1KIU3</accession>
<comment type="caution">
    <text evidence="2">The sequence shown here is derived from an EMBL/GenBank/DDBJ whole genome shotgun (WGS) entry which is preliminary data.</text>
</comment>
<dbReference type="AlphaFoldDB" id="A0AAW1KIU3"/>